<accession>A0A382F8F7</accession>
<dbReference type="AlphaFoldDB" id="A0A382F8F7"/>
<dbReference type="EMBL" id="UINC01048437">
    <property type="protein sequence ID" value="SVB58959.1"/>
    <property type="molecule type" value="Genomic_DNA"/>
</dbReference>
<feature type="non-terminal residue" evidence="1">
    <location>
        <position position="69"/>
    </location>
</feature>
<name>A0A382F8F7_9ZZZZ</name>
<proteinExistence type="predicted"/>
<reference evidence="1" key="1">
    <citation type="submission" date="2018-05" db="EMBL/GenBank/DDBJ databases">
        <authorList>
            <person name="Lanie J.A."/>
            <person name="Ng W.-L."/>
            <person name="Kazmierczak K.M."/>
            <person name="Andrzejewski T.M."/>
            <person name="Davidsen T.M."/>
            <person name="Wayne K.J."/>
            <person name="Tettelin H."/>
            <person name="Glass J.I."/>
            <person name="Rusch D."/>
            <person name="Podicherti R."/>
            <person name="Tsui H.-C.T."/>
            <person name="Winkler M.E."/>
        </authorList>
    </citation>
    <scope>NUCLEOTIDE SEQUENCE</scope>
</reference>
<protein>
    <submittedName>
        <fullName evidence="1">Uncharacterized protein</fullName>
    </submittedName>
</protein>
<evidence type="ECO:0000313" key="1">
    <source>
        <dbReference type="EMBL" id="SVB58959.1"/>
    </source>
</evidence>
<sequence length="69" mass="7649">MAKRLTFPVVYLSRLGILQALHIKTKMNDIAILNQVILAFQSPFASLFSPGFTLATDIIVIADHFCANE</sequence>
<gene>
    <name evidence="1" type="ORF">METZ01_LOCUS211813</name>
</gene>
<organism evidence="1">
    <name type="scientific">marine metagenome</name>
    <dbReference type="NCBI Taxonomy" id="408172"/>
    <lineage>
        <taxon>unclassified sequences</taxon>
        <taxon>metagenomes</taxon>
        <taxon>ecological metagenomes</taxon>
    </lineage>
</organism>